<dbReference type="Gene3D" id="1.20.1280.50">
    <property type="match status" value="1"/>
</dbReference>
<evidence type="ECO:0000259" key="1">
    <source>
        <dbReference type="PROSITE" id="PS50181"/>
    </source>
</evidence>
<dbReference type="PROSITE" id="PS50181">
    <property type="entry name" value="FBOX"/>
    <property type="match status" value="1"/>
</dbReference>
<evidence type="ECO:0000313" key="2">
    <source>
        <dbReference type="EMBL" id="EYU46246.1"/>
    </source>
</evidence>
<protein>
    <recommendedName>
        <fullName evidence="1">F-box domain-containing protein</fullName>
    </recommendedName>
</protein>
<dbReference type="PANTHER" id="PTHR31672">
    <property type="entry name" value="BNACNNG10540D PROTEIN"/>
    <property type="match status" value="1"/>
</dbReference>
<dbReference type="Pfam" id="PF00646">
    <property type="entry name" value="F-box"/>
    <property type="match status" value="1"/>
</dbReference>
<accession>A0A022S1W6</accession>
<dbReference type="SMART" id="SM00256">
    <property type="entry name" value="FBOX"/>
    <property type="match status" value="1"/>
</dbReference>
<dbReference type="EMBL" id="KI630171">
    <property type="protein sequence ID" value="EYU46246.1"/>
    <property type="molecule type" value="Genomic_DNA"/>
</dbReference>
<dbReference type="InterPro" id="IPR036047">
    <property type="entry name" value="F-box-like_dom_sf"/>
</dbReference>
<keyword evidence="3" id="KW-1185">Reference proteome</keyword>
<feature type="domain" description="F-box" evidence="1">
    <location>
        <begin position="8"/>
        <end position="54"/>
    </location>
</feature>
<gene>
    <name evidence="2" type="ORF">MIMGU_mgv1a017669mg</name>
</gene>
<reference evidence="2 3" key="1">
    <citation type="journal article" date="2013" name="Proc. Natl. Acad. Sci. U.S.A.">
        <title>Fine-scale variation in meiotic recombination in Mimulus inferred from population shotgun sequencing.</title>
        <authorList>
            <person name="Hellsten U."/>
            <person name="Wright K.M."/>
            <person name="Jenkins J."/>
            <person name="Shu S."/>
            <person name="Yuan Y."/>
            <person name="Wessler S.R."/>
            <person name="Schmutz J."/>
            <person name="Willis J.H."/>
            <person name="Rokhsar D.S."/>
        </authorList>
    </citation>
    <scope>NUCLEOTIDE SEQUENCE [LARGE SCALE GENOMIC DNA]</scope>
    <source>
        <strain evidence="3">cv. DUN x IM62</strain>
    </source>
</reference>
<name>A0A022S1W6_ERYGU</name>
<sequence length="340" mass="39858">MQKKEDFNINYRALPYDLVFDVLLHLPEEDIYDNAMLVCRRWSHIIRSRDFVNAHRARHSTPGLLILDYSLHQKGKKTLGFCGNETRQNRDCRFASCNGLILEYDNFSKRAHKITNPEINQRFVVPPIYPQMPYHRFSSIAYSAASMEYKVVYIYDRDEDASTLRCVIATVGVDNSRRDVCTQHLSPEAKGQLYRNKTTTTEGFAHWTDAKTHTLVLTLNVETETFTQYPVPQGQDNYGDKYYLSTGKSLTLFDSGSNFFMEVWEMKLETGEWTKMYKIDLEAQKCNFEHFRSKGCSFPFALKPVGWLKYREVLVLRFSHMTRFCVAYNVLTKEFDYFKL</sequence>
<evidence type="ECO:0000313" key="3">
    <source>
        <dbReference type="Proteomes" id="UP000030748"/>
    </source>
</evidence>
<organism evidence="2 3">
    <name type="scientific">Erythranthe guttata</name>
    <name type="common">Yellow monkey flower</name>
    <name type="synonym">Mimulus guttatus</name>
    <dbReference type="NCBI Taxonomy" id="4155"/>
    <lineage>
        <taxon>Eukaryota</taxon>
        <taxon>Viridiplantae</taxon>
        <taxon>Streptophyta</taxon>
        <taxon>Embryophyta</taxon>
        <taxon>Tracheophyta</taxon>
        <taxon>Spermatophyta</taxon>
        <taxon>Magnoliopsida</taxon>
        <taxon>eudicotyledons</taxon>
        <taxon>Gunneridae</taxon>
        <taxon>Pentapetalae</taxon>
        <taxon>asterids</taxon>
        <taxon>lamiids</taxon>
        <taxon>Lamiales</taxon>
        <taxon>Phrymaceae</taxon>
        <taxon>Erythranthe</taxon>
    </lineage>
</organism>
<dbReference type="InterPro" id="IPR050796">
    <property type="entry name" value="SCF_F-box_component"/>
</dbReference>
<dbReference type="Proteomes" id="UP000030748">
    <property type="component" value="Unassembled WGS sequence"/>
</dbReference>
<dbReference type="AlphaFoldDB" id="A0A022S1W6"/>
<dbReference type="SUPFAM" id="SSF81383">
    <property type="entry name" value="F-box domain"/>
    <property type="match status" value="1"/>
</dbReference>
<feature type="non-terminal residue" evidence="2">
    <location>
        <position position="340"/>
    </location>
</feature>
<dbReference type="InterPro" id="IPR001810">
    <property type="entry name" value="F-box_dom"/>
</dbReference>
<proteinExistence type="predicted"/>
<dbReference type="PANTHER" id="PTHR31672:SF11">
    <property type="entry name" value="F-BOX PROTEIN CPR1-LIKE ISOFORM X2"/>
    <property type="match status" value="1"/>
</dbReference>